<dbReference type="GO" id="GO:0061136">
    <property type="term" value="P:regulation of proteasomal protein catabolic process"/>
    <property type="evidence" value="ECO:0007669"/>
    <property type="project" value="TreeGrafter"/>
</dbReference>
<dbReference type="Pfam" id="PF02252">
    <property type="entry name" value="PA28_C"/>
    <property type="match status" value="2"/>
</dbReference>
<dbReference type="GO" id="GO:0061133">
    <property type="term" value="F:endopeptidase activator activity"/>
    <property type="evidence" value="ECO:0007669"/>
    <property type="project" value="TreeGrafter"/>
</dbReference>
<gene>
    <name evidence="5" type="ORF">Ctob_009199</name>
</gene>
<keyword evidence="2" id="KW-0647">Proteasome</keyword>
<organism evidence="5 6">
    <name type="scientific">Chrysochromulina tobinii</name>
    <dbReference type="NCBI Taxonomy" id="1460289"/>
    <lineage>
        <taxon>Eukaryota</taxon>
        <taxon>Haptista</taxon>
        <taxon>Haptophyta</taxon>
        <taxon>Prymnesiophyceae</taxon>
        <taxon>Prymnesiales</taxon>
        <taxon>Chrysochromulinaceae</taxon>
        <taxon>Chrysochromulina</taxon>
    </lineage>
</organism>
<accession>A0A0M0JMN3</accession>
<feature type="domain" description="Proteasome activator PA28 C-terminal" evidence="4">
    <location>
        <begin position="159"/>
        <end position="233"/>
    </location>
</feature>
<dbReference type="GO" id="GO:0005654">
    <property type="term" value="C:nucleoplasm"/>
    <property type="evidence" value="ECO:0007669"/>
    <property type="project" value="TreeGrafter"/>
</dbReference>
<dbReference type="InterPro" id="IPR036252">
    <property type="entry name" value="Proteasome_activ_sf"/>
</dbReference>
<dbReference type="Proteomes" id="UP000037460">
    <property type="component" value="Unassembled WGS sequence"/>
</dbReference>
<dbReference type="InterPro" id="IPR009077">
    <property type="entry name" value="Proteasome_activ_PA28"/>
</dbReference>
<dbReference type="EMBL" id="JWZX01002671">
    <property type="protein sequence ID" value="KOO27760.1"/>
    <property type="molecule type" value="Genomic_DNA"/>
</dbReference>
<dbReference type="GO" id="GO:0008537">
    <property type="term" value="C:proteasome activator complex"/>
    <property type="evidence" value="ECO:0007669"/>
    <property type="project" value="InterPro"/>
</dbReference>
<feature type="domain" description="Proteasome activator PA28 C-terminal" evidence="4">
    <location>
        <begin position="57"/>
        <end position="140"/>
    </location>
</feature>
<dbReference type="PANTHER" id="PTHR10660">
    <property type="entry name" value="PROTEASOME REGULATOR PA28"/>
    <property type="match status" value="1"/>
</dbReference>
<evidence type="ECO:0000256" key="3">
    <source>
        <dbReference type="SAM" id="MobiDB-lite"/>
    </source>
</evidence>
<dbReference type="GO" id="GO:2000045">
    <property type="term" value="P:regulation of G1/S transition of mitotic cell cycle"/>
    <property type="evidence" value="ECO:0007669"/>
    <property type="project" value="TreeGrafter"/>
</dbReference>
<comment type="caution">
    <text evidence="5">The sequence shown here is derived from an EMBL/GenBank/DDBJ whole genome shotgun (WGS) entry which is preliminary data.</text>
</comment>
<evidence type="ECO:0000313" key="5">
    <source>
        <dbReference type="EMBL" id="KOO27760.1"/>
    </source>
</evidence>
<proteinExistence type="inferred from homology"/>
<dbReference type="InterPro" id="IPR036997">
    <property type="entry name" value="PA28_C_sf"/>
</dbReference>
<dbReference type="OrthoDB" id="6591885at2759"/>
<evidence type="ECO:0000256" key="2">
    <source>
        <dbReference type="ARBA" id="ARBA00022942"/>
    </source>
</evidence>
<dbReference type="PANTHER" id="PTHR10660:SF2">
    <property type="entry name" value="LD45860P"/>
    <property type="match status" value="1"/>
</dbReference>
<sequence length="244" mass="26483">MADAAQIVALVETGQEAIDSMLVHSGRLTEALASAFPAVSLEAVAAEFAKTSASKEVNAKVAALSNSVREEAAVAVGIFRSAEMWLRIKTPSVSDGNNFGVDVQNYVITELQAMQKAVDAMVTTSKDYHWARAAGLDKLYAGESSETKKDSSESTEEKDDKPETKKTTSSSTSSKSSAQPASADYKEYLVQVDVRQYQNCYSQLSEIRNSYIRAHLLFAKNLKRLTDPRGEGEDGRSGNVMSMF</sequence>
<protein>
    <recommendedName>
        <fullName evidence="4">Proteasome activator PA28 C-terminal domain-containing protein</fullName>
    </recommendedName>
</protein>
<dbReference type="SUPFAM" id="SSF47216">
    <property type="entry name" value="Proteasome activator"/>
    <property type="match status" value="1"/>
</dbReference>
<keyword evidence="6" id="KW-1185">Reference proteome</keyword>
<dbReference type="InterPro" id="IPR003186">
    <property type="entry name" value="PA28_C"/>
</dbReference>
<evidence type="ECO:0000256" key="1">
    <source>
        <dbReference type="ARBA" id="ARBA00005883"/>
    </source>
</evidence>
<dbReference type="GO" id="GO:0005737">
    <property type="term" value="C:cytoplasm"/>
    <property type="evidence" value="ECO:0007669"/>
    <property type="project" value="TreeGrafter"/>
</dbReference>
<dbReference type="AlphaFoldDB" id="A0A0M0JMN3"/>
<feature type="compositionally biased region" description="Low complexity" evidence="3">
    <location>
        <begin position="167"/>
        <end position="177"/>
    </location>
</feature>
<name>A0A0M0JMN3_9EUKA</name>
<comment type="similarity">
    <text evidence="1">Belongs to the PA28 family.</text>
</comment>
<feature type="region of interest" description="Disordered" evidence="3">
    <location>
        <begin position="142"/>
        <end position="182"/>
    </location>
</feature>
<evidence type="ECO:0000313" key="6">
    <source>
        <dbReference type="Proteomes" id="UP000037460"/>
    </source>
</evidence>
<reference evidence="6" key="1">
    <citation type="journal article" date="2015" name="PLoS Genet.">
        <title>Genome Sequence and Transcriptome Analyses of Chrysochromulina tobin: Metabolic Tools for Enhanced Algal Fitness in the Prominent Order Prymnesiales (Haptophyceae).</title>
        <authorList>
            <person name="Hovde B.T."/>
            <person name="Deodato C.R."/>
            <person name="Hunsperger H.M."/>
            <person name="Ryken S.A."/>
            <person name="Yost W."/>
            <person name="Jha R.K."/>
            <person name="Patterson J."/>
            <person name="Monnat R.J. Jr."/>
            <person name="Barlow S.B."/>
            <person name="Starkenburg S.R."/>
            <person name="Cattolico R.A."/>
        </authorList>
    </citation>
    <scope>NUCLEOTIDE SEQUENCE</scope>
    <source>
        <strain evidence="6">CCMP291</strain>
    </source>
</reference>
<evidence type="ECO:0000259" key="4">
    <source>
        <dbReference type="Pfam" id="PF02252"/>
    </source>
</evidence>
<dbReference type="Gene3D" id="1.20.120.180">
    <property type="entry name" value="Proteasome activator pa28, C-terminal domain"/>
    <property type="match status" value="1"/>
</dbReference>